<dbReference type="Pfam" id="PF12675">
    <property type="entry name" value="DUF3795"/>
    <property type="match status" value="1"/>
</dbReference>
<dbReference type="Proteomes" id="UP000053961">
    <property type="component" value="Unassembled WGS sequence"/>
</dbReference>
<dbReference type="Proteomes" id="UP000057043">
    <property type="component" value="Unassembled WGS sequence"/>
</dbReference>
<accession>A0A101FTT9</accession>
<name>A0A101FTT9_9EURY</name>
<dbReference type="InterPro" id="IPR024227">
    <property type="entry name" value="DUF3795"/>
</dbReference>
<reference evidence="3 4" key="2">
    <citation type="journal article" date="2015" name="MBio">
        <title>Genome-Resolved Metagenomic Analysis Reveals Roles for Candidate Phyla and Other Microbial Community Members in Biogeochemical Transformations in Oil Reservoirs.</title>
        <authorList>
            <person name="Hu P."/>
            <person name="Tom L."/>
            <person name="Singh A."/>
            <person name="Thomas B.C."/>
            <person name="Baker B.J."/>
            <person name="Piceno Y.M."/>
            <person name="Andersen G.L."/>
            <person name="Banfield J.F."/>
        </authorList>
    </citation>
    <scope>NUCLEOTIDE SEQUENCE [LARGE SCALE GENOMIC DNA]</scope>
    <source>
        <strain evidence="1">57_489</strain>
    </source>
</reference>
<evidence type="ECO:0000313" key="4">
    <source>
        <dbReference type="Proteomes" id="UP000057043"/>
    </source>
</evidence>
<evidence type="ECO:0000313" key="1">
    <source>
        <dbReference type="EMBL" id="KUK44356.1"/>
    </source>
</evidence>
<evidence type="ECO:0000313" key="3">
    <source>
        <dbReference type="Proteomes" id="UP000053961"/>
    </source>
</evidence>
<evidence type="ECO:0000313" key="2">
    <source>
        <dbReference type="EMBL" id="KUK94970.1"/>
    </source>
</evidence>
<comment type="caution">
    <text evidence="1">The sequence shown here is derived from an EMBL/GenBank/DDBJ whole genome shotgun (WGS) entry which is preliminary data.</text>
</comment>
<sequence>MKEDIEKNQVGPCGIVCISCPLGSGTVAKTAGQTRGFIEGYKISEWAPYVSMDGERIDWDQVVRGMEWMMKYAVCAGCESGGGPPDCTIRICAKENGVELCSSCDELSSCDKFDWLGEHGEQLRETLKNCRGASKEEYIKSLEGSMPWEE</sequence>
<proteinExistence type="predicted"/>
<gene>
    <name evidence="1" type="ORF">XD72_1275</name>
    <name evidence="2" type="ORF">XE07_1992</name>
</gene>
<dbReference type="AlphaFoldDB" id="A0A101FTT9"/>
<reference evidence="2" key="1">
    <citation type="journal article" date="2015" name="MBio">
        <title>Genome-resolved metagenomic analysis reveals roles for candidate phyla and other microbial community members in biogeochemical transformations in oil reservoirs.</title>
        <authorList>
            <person name="Hu P."/>
            <person name="Tom L."/>
            <person name="Singh A."/>
            <person name="Thomas B.C."/>
            <person name="Baker B.J."/>
            <person name="Piceno Y.M."/>
            <person name="Andersen G.L."/>
            <person name="Banfield J.F."/>
        </authorList>
    </citation>
    <scope>NUCLEOTIDE SEQUENCE [LARGE SCALE GENOMIC DNA]</scope>
    <source>
        <strain evidence="2">56_747</strain>
    </source>
</reference>
<dbReference type="EMBL" id="LGHB01000040">
    <property type="protein sequence ID" value="KUK94970.1"/>
    <property type="molecule type" value="Genomic_DNA"/>
</dbReference>
<dbReference type="PATRIC" id="fig|301375.6.peg.1743"/>
<evidence type="ECO:0008006" key="5">
    <source>
        <dbReference type="Google" id="ProtNLM"/>
    </source>
</evidence>
<organism evidence="1 4">
    <name type="scientific">Methanothrix harundinacea</name>
    <dbReference type="NCBI Taxonomy" id="301375"/>
    <lineage>
        <taxon>Archaea</taxon>
        <taxon>Methanobacteriati</taxon>
        <taxon>Methanobacteriota</taxon>
        <taxon>Stenosarchaea group</taxon>
        <taxon>Methanomicrobia</taxon>
        <taxon>Methanotrichales</taxon>
        <taxon>Methanotrichaceae</taxon>
        <taxon>Methanothrix</taxon>
    </lineage>
</organism>
<protein>
    <recommendedName>
        <fullName evidence="5">DUF3795 domain-containing protein</fullName>
    </recommendedName>
</protein>
<dbReference type="EMBL" id="LGFT01000027">
    <property type="protein sequence ID" value="KUK44356.1"/>
    <property type="molecule type" value="Genomic_DNA"/>
</dbReference>